<feature type="binding site" evidence="6">
    <location>
        <begin position="48"/>
        <end position="55"/>
    </location>
    <ligand>
        <name>GTP</name>
        <dbReference type="ChEBI" id="CHEBI:37565"/>
    </ligand>
</feature>
<evidence type="ECO:0000313" key="12">
    <source>
        <dbReference type="EMBL" id="MDN3573290.1"/>
    </source>
</evidence>
<accession>A0ABT8AV43</accession>
<gene>
    <name evidence="6 12" type="primary">era</name>
    <name evidence="12" type="ORF">QWZ18_22035</name>
</gene>
<reference evidence="13" key="1">
    <citation type="journal article" date="2019" name="Int. J. Syst. Evol. Microbiol.">
        <title>The Global Catalogue of Microorganisms (GCM) 10K type strain sequencing project: providing services to taxonomists for standard genome sequencing and annotation.</title>
        <authorList>
            <consortium name="The Broad Institute Genomics Platform"/>
            <consortium name="The Broad Institute Genome Sequencing Center for Infectious Disease"/>
            <person name="Wu L."/>
            <person name="Ma J."/>
        </authorList>
    </citation>
    <scope>NUCLEOTIDE SEQUENCE [LARGE SCALE GENOMIC DNA]</scope>
    <source>
        <strain evidence="13">CECT 7806</strain>
    </source>
</reference>
<dbReference type="HAMAP" id="MF_00367">
    <property type="entry name" value="GTPase_Era"/>
    <property type="match status" value="1"/>
</dbReference>
<feature type="region of interest" description="G1" evidence="7">
    <location>
        <begin position="48"/>
        <end position="55"/>
    </location>
</feature>
<dbReference type="InterPro" id="IPR004044">
    <property type="entry name" value="KH_dom_type_2"/>
</dbReference>
<feature type="domain" description="KH type-2" evidence="10">
    <location>
        <begin position="238"/>
        <end position="315"/>
    </location>
</feature>
<evidence type="ECO:0000259" key="10">
    <source>
        <dbReference type="PROSITE" id="PS50823"/>
    </source>
</evidence>
<dbReference type="NCBIfam" id="TIGR00436">
    <property type="entry name" value="era"/>
    <property type="match status" value="1"/>
</dbReference>
<dbReference type="NCBIfam" id="TIGR00231">
    <property type="entry name" value="small_GTP"/>
    <property type="match status" value="1"/>
</dbReference>
<evidence type="ECO:0000256" key="7">
    <source>
        <dbReference type="PROSITE-ProRule" id="PRU01050"/>
    </source>
</evidence>
<dbReference type="SUPFAM" id="SSF52540">
    <property type="entry name" value="P-loop containing nucleoside triphosphate hydrolases"/>
    <property type="match status" value="1"/>
</dbReference>
<evidence type="ECO:0000259" key="11">
    <source>
        <dbReference type="PROSITE" id="PS51713"/>
    </source>
</evidence>
<comment type="subunit">
    <text evidence="6">Monomer.</text>
</comment>
<keyword evidence="3 6" id="KW-0547">Nucleotide-binding</keyword>
<keyword evidence="13" id="KW-1185">Reference proteome</keyword>
<comment type="caution">
    <text evidence="12">The sequence shown here is derived from an EMBL/GenBank/DDBJ whole genome shotgun (WGS) entry which is preliminary data.</text>
</comment>
<keyword evidence="5 6" id="KW-0342">GTP-binding</keyword>
<evidence type="ECO:0000256" key="4">
    <source>
        <dbReference type="ARBA" id="ARBA00022884"/>
    </source>
</evidence>
<evidence type="ECO:0000313" key="13">
    <source>
        <dbReference type="Proteomes" id="UP001244297"/>
    </source>
</evidence>
<dbReference type="InterPro" id="IPR005662">
    <property type="entry name" value="GTPase_Era-like"/>
</dbReference>
<feature type="binding site" evidence="6">
    <location>
        <begin position="95"/>
        <end position="99"/>
    </location>
    <ligand>
        <name>GTP</name>
        <dbReference type="ChEBI" id="CHEBI:37565"/>
    </ligand>
</feature>
<dbReference type="InterPro" id="IPR009019">
    <property type="entry name" value="KH_sf_prok-type"/>
</dbReference>
<evidence type="ECO:0000256" key="1">
    <source>
        <dbReference type="ARBA" id="ARBA00007921"/>
    </source>
</evidence>
<comment type="similarity">
    <text evidence="1 6 7 8">Belongs to the TRAFAC class TrmE-Era-EngA-EngB-Septin-like GTPase superfamily. Era GTPase family.</text>
</comment>
<sequence>MNAHEQDEQDGHEQDGPDDALTSEAARDPSALPGTPADARAGFVALIGVPNAGKSTLLNSLVGTKVSIVSRKVQTTRALVRGILIEGSAQVILVDTPGIFAPKRRLDRAMVHSAWSGAADADAVCLLVDARKGIDQEVEAVLGRLGEVKREKMLILNKIDLIPRERLLDLAAKLNAVSPFAETFMISALKGDGVADLRRALAARMPPGPWLYPEDQVSDAPLRMLAAEITREKIYDRLHEELPYRSTVETDQWQIRPDGSVRIEQTIFVERESQRSIVLGKGGQTIKAIGQAARVEIAEAADARVHLFLHVKVRENWADDPARYREMGLEFPRG</sequence>
<keyword evidence="6" id="KW-1003">Cell membrane</keyword>
<keyword evidence="6" id="KW-0472">Membrane</keyword>
<feature type="binding site" evidence="6">
    <location>
        <begin position="157"/>
        <end position="160"/>
    </location>
    <ligand>
        <name>GTP</name>
        <dbReference type="ChEBI" id="CHEBI:37565"/>
    </ligand>
</feature>
<keyword evidence="6" id="KW-0963">Cytoplasm</keyword>
<evidence type="ECO:0000256" key="2">
    <source>
        <dbReference type="ARBA" id="ARBA00020484"/>
    </source>
</evidence>
<feature type="region of interest" description="G4" evidence="7">
    <location>
        <begin position="157"/>
        <end position="160"/>
    </location>
</feature>
<name>A0ABT8AV43_9HYPH</name>
<dbReference type="InterPro" id="IPR015946">
    <property type="entry name" value="KH_dom-like_a/b"/>
</dbReference>
<dbReference type="Pfam" id="PF01926">
    <property type="entry name" value="MMR_HSR1"/>
    <property type="match status" value="1"/>
</dbReference>
<dbReference type="InterPro" id="IPR005225">
    <property type="entry name" value="Small_GTP-bd"/>
</dbReference>
<dbReference type="CDD" id="cd04163">
    <property type="entry name" value="Era"/>
    <property type="match status" value="1"/>
</dbReference>
<evidence type="ECO:0000256" key="9">
    <source>
        <dbReference type="SAM" id="MobiDB-lite"/>
    </source>
</evidence>
<proteinExistence type="inferred from homology"/>
<protein>
    <recommendedName>
        <fullName evidence="2 6">GTPase Era</fullName>
    </recommendedName>
</protein>
<evidence type="ECO:0000256" key="8">
    <source>
        <dbReference type="RuleBase" id="RU003761"/>
    </source>
</evidence>
<dbReference type="PROSITE" id="PS50823">
    <property type="entry name" value="KH_TYPE_2"/>
    <property type="match status" value="1"/>
</dbReference>
<dbReference type="SUPFAM" id="SSF54814">
    <property type="entry name" value="Prokaryotic type KH domain (KH-domain type II)"/>
    <property type="match status" value="1"/>
</dbReference>
<comment type="function">
    <text evidence="6">An essential GTPase that binds both GDP and GTP, with rapid nucleotide exchange. Plays a role in 16S rRNA processing and 30S ribosomal subunit biogenesis and possibly also in cell cycle regulation and energy metabolism.</text>
</comment>
<dbReference type="PANTHER" id="PTHR42698">
    <property type="entry name" value="GTPASE ERA"/>
    <property type="match status" value="1"/>
</dbReference>
<dbReference type="Proteomes" id="UP001244297">
    <property type="component" value="Unassembled WGS sequence"/>
</dbReference>
<dbReference type="EMBL" id="JAUFPT010000069">
    <property type="protein sequence ID" value="MDN3573290.1"/>
    <property type="molecule type" value="Genomic_DNA"/>
</dbReference>
<dbReference type="PROSITE" id="PS51713">
    <property type="entry name" value="G_ERA"/>
    <property type="match status" value="1"/>
</dbReference>
<evidence type="ECO:0000256" key="6">
    <source>
        <dbReference type="HAMAP-Rule" id="MF_00367"/>
    </source>
</evidence>
<dbReference type="RefSeq" id="WP_238290296.1">
    <property type="nucleotide sequence ID" value="NZ_BPQS01000022.1"/>
</dbReference>
<feature type="domain" description="Era-type G" evidence="11">
    <location>
        <begin position="40"/>
        <end position="207"/>
    </location>
</feature>
<feature type="region of interest" description="G2" evidence="7">
    <location>
        <begin position="74"/>
        <end position="78"/>
    </location>
</feature>
<feature type="region of interest" description="G3" evidence="7">
    <location>
        <begin position="95"/>
        <end position="98"/>
    </location>
</feature>
<evidence type="ECO:0000256" key="3">
    <source>
        <dbReference type="ARBA" id="ARBA00022741"/>
    </source>
</evidence>
<feature type="region of interest" description="G5" evidence="7">
    <location>
        <begin position="186"/>
        <end position="188"/>
    </location>
</feature>
<feature type="compositionally biased region" description="Basic and acidic residues" evidence="9">
    <location>
        <begin position="1"/>
        <end position="15"/>
    </location>
</feature>
<dbReference type="Gene3D" id="3.40.50.300">
    <property type="entry name" value="P-loop containing nucleotide triphosphate hydrolases"/>
    <property type="match status" value="1"/>
</dbReference>
<dbReference type="CDD" id="cd22534">
    <property type="entry name" value="KH-II_Era"/>
    <property type="match status" value="1"/>
</dbReference>
<keyword evidence="6" id="KW-0690">Ribosome biogenesis</keyword>
<organism evidence="12 13">
    <name type="scientific">Methylobacterium longum</name>
    <dbReference type="NCBI Taxonomy" id="767694"/>
    <lineage>
        <taxon>Bacteria</taxon>
        <taxon>Pseudomonadati</taxon>
        <taxon>Pseudomonadota</taxon>
        <taxon>Alphaproteobacteria</taxon>
        <taxon>Hyphomicrobiales</taxon>
        <taxon>Methylobacteriaceae</taxon>
        <taxon>Methylobacterium</taxon>
    </lineage>
</organism>
<dbReference type="InterPro" id="IPR006073">
    <property type="entry name" value="GTP-bd"/>
</dbReference>
<dbReference type="InterPro" id="IPR030388">
    <property type="entry name" value="G_ERA_dom"/>
</dbReference>
<keyword evidence="6" id="KW-0699">rRNA-binding</keyword>
<dbReference type="NCBIfam" id="NF000908">
    <property type="entry name" value="PRK00089.1"/>
    <property type="match status" value="1"/>
</dbReference>
<dbReference type="InterPro" id="IPR027417">
    <property type="entry name" value="P-loop_NTPase"/>
</dbReference>
<feature type="region of interest" description="Disordered" evidence="9">
    <location>
        <begin position="1"/>
        <end position="34"/>
    </location>
</feature>
<comment type="subcellular location">
    <subcellularLocation>
        <location evidence="6">Cytoplasm</location>
    </subcellularLocation>
    <subcellularLocation>
        <location evidence="6">Cell membrane</location>
        <topology evidence="6">Peripheral membrane protein</topology>
    </subcellularLocation>
</comment>
<dbReference type="Pfam" id="PF07650">
    <property type="entry name" value="KH_2"/>
    <property type="match status" value="1"/>
</dbReference>
<evidence type="ECO:0000256" key="5">
    <source>
        <dbReference type="ARBA" id="ARBA00023134"/>
    </source>
</evidence>
<dbReference type="PANTHER" id="PTHR42698:SF1">
    <property type="entry name" value="GTPASE ERA, MITOCHONDRIAL"/>
    <property type="match status" value="1"/>
</dbReference>
<dbReference type="Gene3D" id="3.30.300.20">
    <property type="match status" value="1"/>
</dbReference>
<keyword evidence="4 6" id="KW-0694">RNA-binding</keyword>